<accession>A0ABD1E2Q6</accession>
<evidence type="ECO:0000259" key="4">
    <source>
        <dbReference type="Pfam" id="PF00177"/>
    </source>
</evidence>
<dbReference type="PANTHER" id="PTHR11205">
    <property type="entry name" value="RIBOSOMAL PROTEIN S7"/>
    <property type="match status" value="1"/>
</dbReference>
<evidence type="ECO:0000313" key="5">
    <source>
        <dbReference type="EMBL" id="KAL1488958.1"/>
    </source>
</evidence>
<dbReference type="EMBL" id="JBDJPC010000013">
    <property type="protein sequence ID" value="KAL1488958.1"/>
    <property type="molecule type" value="Genomic_DNA"/>
</dbReference>
<feature type="domain" description="Small ribosomal subunit protein uS7" evidence="4">
    <location>
        <begin position="72"/>
        <end position="222"/>
    </location>
</feature>
<evidence type="ECO:0000256" key="2">
    <source>
        <dbReference type="ARBA" id="ARBA00022980"/>
    </source>
</evidence>
<keyword evidence="6" id="KW-1185">Reference proteome</keyword>
<keyword evidence="2" id="KW-0689">Ribosomal protein</keyword>
<sequence length="230" mass="26766">MAGINSLFKTKILLKPNTFSAIVQNGMAIFPSYYIEPIYKKEDQEALKKSGEISEYVHMPTKAALNSQTCSVSYDPILSLFTNYLMRKGQKELARNLVERSLEQVKRIQLERYHKCNSDEERAKIELNPKIIFHRAVENGKPLLQLMPVKRGGVKYQVPVPISEYKARFLSMNWLIEAGREKDRTKVRFWTQLARELVDASNNTGKVVRRKQELHKQCEANKAYAHYRWS</sequence>
<comment type="similarity">
    <text evidence="1">Belongs to the universal ribosomal protein uS7 family.</text>
</comment>
<dbReference type="AlphaFoldDB" id="A0ABD1E2Q6"/>
<keyword evidence="3" id="KW-0687">Ribonucleoprotein</keyword>
<gene>
    <name evidence="5" type="ORF">ABEB36_014742</name>
</gene>
<evidence type="ECO:0000313" key="6">
    <source>
        <dbReference type="Proteomes" id="UP001566132"/>
    </source>
</evidence>
<dbReference type="InterPro" id="IPR036823">
    <property type="entry name" value="Ribosomal_uS7_dom_sf"/>
</dbReference>
<dbReference type="PIRSF" id="PIRSF002122">
    <property type="entry name" value="RPS7p_RPS7a_RPS5e_RPS7o"/>
    <property type="match status" value="1"/>
</dbReference>
<dbReference type="Gene3D" id="1.10.455.10">
    <property type="entry name" value="Ribosomal protein S7 domain"/>
    <property type="match status" value="1"/>
</dbReference>
<dbReference type="GO" id="GO:0005840">
    <property type="term" value="C:ribosome"/>
    <property type="evidence" value="ECO:0007669"/>
    <property type="project" value="UniProtKB-KW"/>
</dbReference>
<dbReference type="Proteomes" id="UP001566132">
    <property type="component" value="Unassembled WGS sequence"/>
</dbReference>
<dbReference type="Pfam" id="PF00177">
    <property type="entry name" value="Ribosomal_S7"/>
    <property type="match status" value="1"/>
</dbReference>
<organism evidence="5 6">
    <name type="scientific">Hypothenemus hampei</name>
    <name type="common">Coffee berry borer</name>
    <dbReference type="NCBI Taxonomy" id="57062"/>
    <lineage>
        <taxon>Eukaryota</taxon>
        <taxon>Metazoa</taxon>
        <taxon>Ecdysozoa</taxon>
        <taxon>Arthropoda</taxon>
        <taxon>Hexapoda</taxon>
        <taxon>Insecta</taxon>
        <taxon>Pterygota</taxon>
        <taxon>Neoptera</taxon>
        <taxon>Endopterygota</taxon>
        <taxon>Coleoptera</taxon>
        <taxon>Polyphaga</taxon>
        <taxon>Cucujiformia</taxon>
        <taxon>Curculionidae</taxon>
        <taxon>Scolytinae</taxon>
        <taxon>Hypothenemus</taxon>
    </lineage>
</organism>
<dbReference type="InterPro" id="IPR023798">
    <property type="entry name" value="Ribosomal_uS7_dom"/>
</dbReference>
<dbReference type="CDD" id="cd14870">
    <property type="entry name" value="uS7_Mitochondria_Mammalian"/>
    <property type="match status" value="1"/>
</dbReference>
<proteinExistence type="inferred from homology"/>
<dbReference type="InterPro" id="IPR000235">
    <property type="entry name" value="Ribosomal_uS7"/>
</dbReference>
<dbReference type="SUPFAM" id="SSF47973">
    <property type="entry name" value="Ribosomal protein S7"/>
    <property type="match status" value="1"/>
</dbReference>
<comment type="caution">
    <text evidence="5">The sequence shown here is derived from an EMBL/GenBank/DDBJ whole genome shotgun (WGS) entry which is preliminary data.</text>
</comment>
<protein>
    <recommendedName>
        <fullName evidence="4">Small ribosomal subunit protein uS7 domain-containing protein</fullName>
    </recommendedName>
</protein>
<dbReference type="GO" id="GO:1990904">
    <property type="term" value="C:ribonucleoprotein complex"/>
    <property type="evidence" value="ECO:0007669"/>
    <property type="project" value="UniProtKB-KW"/>
</dbReference>
<name>A0ABD1E2Q6_HYPHA</name>
<evidence type="ECO:0000256" key="3">
    <source>
        <dbReference type="ARBA" id="ARBA00023274"/>
    </source>
</evidence>
<evidence type="ECO:0000256" key="1">
    <source>
        <dbReference type="ARBA" id="ARBA00007151"/>
    </source>
</evidence>
<reference evidence="5 6" key="1">
    <citation type="submission" date="2024-05" db="EMBL/GenBank/DDBJ databases">
        <title>Genetic variation in Jamaican populations of the coffee berry borer (Hypothenemus hampei).</title>
        <authorList>
            <person name="Errbii M."/>
            <person name="Myrie A."/>
        </authorList>
    </citation>
    <scope>NUCLEOTIDE SEQUENCE [LARGE SCALE GENOMIC DNA]</scope>
    <source>
        <strain evidence="5">JA-Hopewell-2020-01-JO</strain>
        <tissue evidence="5">Whole body</tissue>
    </source>
</reference>